<dbReference type="EMBL" id="QGNW01002271">
    <property type="protein sequence ID" value="RVW21754.1"/>
    <property type="molecule type" value="Genomic_DNA"/>
</dbReference>
<dbReference type="SUPFAM" id="SSF53098">
    <property type="entry name" value="Ribonuclease H-like"/>
    <property type="match status" value="1"/>
</dbReference>
<evidence type="ECO:0000256" key="1">
    <source>
        <dbReference type="SAM" id="MobiDB-lite"/>
    </source>
</evidence>
<dbReference type="Proteomes" id="UP000288805">
    <property type="component" value="Unassembled WGS sequence"/>
</dbReference>
<evidence type="ECO:0000313" key="2">
    <source>
        <dbReference type="EMBL" id="RVW21754.1"/>
    </source>
</evidence>
<dbReference type="InterPro" id="IPR036397">
    <property type="entry name" value="RNaseH_sf"/>
</dbReference>
<name>A0A438CEX5_VITVI</name>
<accession>A0A438CEX5</accession>
<dbReference type="AlphaFoldDB" id="A0A438CEX5"/>
<organism evidence="2 3">
    <name type="scientific">Vitis vinifera</name>
    <name type="common">Grape</name>
    <dbReference type="NCBI Taxonomy" id="29760"/>
    <lineage>
        <taxon>Eukaryota</taxon>
        <taxon>Viridiplantae</taxon>
        <taxon>Streptophyta</taxon>
        <taxon>Embryophyta</taxon>
        <taxon>Tracheophyta</taxon>
        <taxon>Spermatophyta</taxon>
        <taxon>Magnoliopsida</taxon>
        <taxon>eudicotyledons</taxon>
        <taxon>Gunneridae</taxon>
        <taxon>Pentapetalae</taxon>
        <taxon>rosids</taxon>
        <taxon>Vitales</taxon>
        <taxon>Vitaceae</taxon>
        <taxon>Viteae</taxon>
        <taxon>Vitis</taxon>
    </lineage>
</organism>
<dbReference type="GO" id="GO:0003676">
    <property type="term" value="F:nucleic acid binding"/>
    <property type="evidence" value="ECO:0007669"/>
    <property type="project" value="InterPro"/>
</dbReference>
<protein>
    <submittedName>
        <fullName evidence="2">Putative mitochondrial protein</fullName>
    </submittedName>
</protein>
<gene>
    <name evidence="2" type="primary">AtMg00750_74</name>
    <name evidence="2" type="ORF">CK203_112089</name>
</gene>
<reference evidence="2 3" key="1">
    <citation type="journal article" date="2018" name="PLoS Genet.">
        <title>Population sequencing reveals clonal diversity and ancestral inbreeding in the grapevine cultivar Chardonnay.</title>
        <authorList>
            <person name="Roach M.J."/>
            <person name="Johnson D.L."/>
            <person name="Bohlmann J."/>
            <person name="van Vuuren H.J."/>
            <person name="Jones S.J."/>
            <person name="Pretorius I.S."/>
            <person name="Schmidt S.A."/>
            <person name="Borneman A.R."/>
        </authorList>
    </citation>
    <scope>NUCLEOTIDE SEQUENCE [LARGE SCALE GENOMIC DNA]</scope>
    <source>
        <strain evidence="3">cv. Chardonnay</strain>
        <tissue evidence="2">Leaf</tissue>
    </source>
</reference>
<dbReference type="InterPro" id="IPR052160">
    <property type="entry name" value="Gypsy_RT_Integrase-like"/>
</dbReference>
<dbReference type="Gene3D" id="3.30.420.10">
    <property type="entry name" value="Ribonuclease H-like superfamily/Ribonuclease H"/>
    <property type="match status" value="1"/>
</dbReference>
<comment type="caution">
    <text evidence="2">The sequence shown here is derived from an EMBL/GenBank/DDBJ whole genome shotgun (WGS) entry which is preliminary data.</text>
</comment>
<dbReference type="PANTHER" id="PTHR47266">
    <property type="entry name" value="ENDONUCLEASE-RELATED"/>
    <property type="match status" value="1"/>
</dbReference>
<sequence length="559" mass="64164">MKVLQSGFTRPSLFKDSHIMCRSCDRCQRLRKLTKRNQMPMNPILIVDLFYVWGIDFMRPFPMSFGWFSSFSKRTSSQVWGPKAIISDGVELANREIKNILKKVVITSRKDWSIKLHDSLWAYRTAYKTILSMSPYRLVYGKACHLPVEVKYKAWWVIKRLNMDLIRAREKRCLDLNEMEELRNDAYINSKVAKQRMKRWHDQLISSKEFHKGQRVLFYDSRLHVFLGKLKSRRNCKEIKGKSFGSKKECKTGEKQGVCEISQPKRSLCEIATLPAKSFRSLRSLSAKIFAAAKHPSWHTKCHFAAQFPHFAAAKMAFCCEKDLLPAKSAFLCENQNDPRYFFIFFYKNRSFELPKGFRKEEHQSNCLFALSPEPEAARATDHFLQSAMARTKGAKSSFPYGRKGIVREAFVQGSTSEPPLQVAAPPPAEPASLSHLARRYQTRSEPLAEPQPSQPPLVESQIPSGIAPEVSTGARRLIPSTAQISHGAFADPQGFFYPRVAMDFYQSMTTNQVRDPTLIHFTIDGRHGILGARHIAEALHIPYEPARLEDYRVWTNLS</sequence>
<evidence type="ECO:0000313" key="3">
    <source>
        <dbReference type="Proteomes" id="UP000288805"/>
    </source>
</evidence>
<proteinExistence type="predicted"/>
<feature type="region of interest" description="Disordered" evidence="1">
    <location>
        <begin position="440"/>
        <end position="462"/>
    </location>
</feature>
<dbReference type="InterPro" id="IPR012337">
    <property type="entry name" value="RNaseH-like_sf"/>
</dbReference>